<keyword evidence="3" id="KW-1185">Reference proteome</keyword>
<proteinExistence type="predicted"/>
<evidence type="ECO:0000313" key="2">
    <source>
        <dbReference type="EMBL" id="PWY98815.1"/>
    </source>
</evidence>
<dbReference type="AlphaFoldDB" id="A0A317XKH4"/>
<reference evidence="2 3" key="1">
    <citation type="journal article" date="2018" name="Mol. Biol. Evol.">
        <title>Broad Genomic Sampling Reveals a Smut Pathogenic Ancestry of the Fungal Clade Ustilaginomycotina.</title>
        <authorList>
            <person name="Kijpornyongpan T."/>
            <person name="Mondo S.J."/>
            <person name="Barry K."/>
            <person name="Sandor L."/>
            <person name="Lee J."/>
            <person name="Lipzen A."/>
            <person name="Pangilinan J."/>
            <person name="LaButti K."/>
            <person name="Hainaut M."/>
            <person name="Henrissat B."/>
            <person name="Grigoriev I.V."/>
            <person name="Spatafora J.W."/>
            <person name="Aime M.C."/>
        </authorList>
    </citation>
    <scope>NUCLEOTIDE SEQUENCE [LARGE SCALE GENOMIC DNA]</scope>
    <source>
        <strain evidence="2 3">MCA 3645</strain>
    </source>
</reference>
<organism evidence="2 3">
    <name type="scientific">Testicularia cyperi</name>
    <dbReference type="NCBI Taxonomy" id="1882483"/>
    <lineage>
        <taxon>Eukaryota</taxon>
        <taxon>Fungi</taxon>
        <taxon>Dikarya</taxon>
        <taxon>Basidiomycota</taxon>
        <taxon>Ustilaginomycotina</taxon>
        <taxon>Ustilaginomycetes</taxon>
        <taxon>Ustilaginales</taxon>
        <taxon>Anthracoideaceae</taxon>
        <taxon>Testicularia</taxon>
    </lineage>
</organism>
<accession>A0A317XKH4</accession>
<dbReference type="Proteomes" id="UP000246740">
    <property type="component" value="Unassembled WGS sequence"/>
</dbReference>
<feature type="transmembrane region" description="Helical" evidence="1">
    <location>
        <begin position="37"/>
        <end position="57"/>
    </location>
</feature>
<protein>
    <submittedName>
        <fullName evidence="2">Uncharacterized protein</fullName>
    </submittedName>
</protein>
<evidence type="ECO:0000256" key="1">
    <source>
        <dbReference type="SAM" id="Phobius"/>
    </source>
</evidence>
<keyword evidence="1" id="KW-0472">Membrane</keyword>
<keyword evidence="1" id="KW-1133">Transmembrane helix</keyword>
<keyword evidence="1" id="KW-0812">Transmembrane</keyword>
<evidence type="ECO:0000313" key="3">
    <source>
        <dbReference type="Proteomes" id="UP000246740"/>
    </source>
</evidence>
<sequence>SSNNHSCLSHITTLYLHALTHSLHSSSVRNLFKMKTAIAQAGVFAILAAVAIGSVVATPVPGILAEGLAKRETAVYTKVILDMQDPITCDAHTTDNAANLNEYIGQQNEFQSVPLGVDLPDGSWAPEWMCSGNMVTNTCQTKFMQACLGYNGKPH</sequence>
<gene>
    <name evidence="2" type="ORF">BCV70DRAFT_28425</name>
</gene>
<feature type="non-terminal residue" evidence="2">
    <location>
        <position position="1"/>
    </location>
</feature>
<dbReference type="EMBL" id="KZ819197">
    <property type="protein sequence ID" value="PWY98815.1"/>
    <property type="molecule type" value="Genomic_DNA"/>
</dbReference>
<dbReference type="InParanoid" id="A0A317XKH4"/>
<name>A0A317XKH4_9BASI</name>